<dbReference type="InterPro" id="IPR008307">
    <property type="entry name" value="UCP018957"/>
</dbReference>
<dbReference type="AlphaFoldDB" id="A0A381T0D7"/>
<dbReference type="InterPro" id="IPR014923">
    <property type="entry name" value="DUF1802"/>
</dbReference>
<protein>
    <recommendedName>
        <fullName evidence="2">DUF1802 family protein</fullName>
    </recommendedName>
</protein>
<organism evidence="1">
    <name type="scientific">marine metagenome</name>
    <dbReference type="NCBI Taxonomy" id="408172"/>
    <lineage>
        <taxon>unclassified sequences</taxon>
        <taxon>metagenomes</taxon>
        <taxon>ecological metagenomes</taxon>
    </lineage>
</organism>
<evidence type="ECO:0000313" key="1">
    <source>
        <dbReference type="EMBL" id="SVA09656.1"/>
    </source>
</evidence>
<reference evidence="1" key="1">
    <citation type="submission" date="2018-05" db="EMBL/GenBank/DDBJ databases">
        <authorList>
            <person name="Lanie J.A."/>
            <person name="Ng W.-L."/>
            <person name="Kazmierczak K.M."/>
            <person name="Andrzejewski T.M."/>
            <person name="Davidsen T.M."/>
            <person name="Wayne K.J."/>
            <person name="Tettelin H."/>
            <person name="Glass J.I."/>
            <person name="Rusch D."/>
            <person name="Podicherti R."/>
            <person name="Tsui H.-C.T."/>
            <person name="Winkler M.E."/>
        </authorList>
    </citation>
    <scope>NUCLEOTIDE SEQUENCE</scope>
</reference>
<proteinExistence type="predicted"/>
<accession>A0A381T0D7</accession>
<gene>
    <name evidence="1" type="ORF">METZ01_LOCUS62510</name>
</gene>
<dbReference type="EMBL" id="UINC01003837">
    <property type="protein sequence ID" value="SVA09656.1"/>
    <property type="molecule type" value="Genomic_DNA"/>
</dbReference>
<sequence>MPISPILPDSSNIGLKEWAVTSRALGQGEQILMLRKGGIREDSRHFKIEHQQFLLYPGVFHEGALLLKPRYRSLIPVTAEADLSKEITLSVFCKLIETINISQEHQLKALDPFHIWSRSFPAKRFKWKPSQPLKLMIIRAYRLSQTVTIPVIPSYRGCKSWVGLVEDIKTNDLKPALSDSAFSSVLAE</sequence>
<dbReference type="Pfam" id="PF08819">
    <property type="entry name" value="DUF1802"/>
    <property type="match status" value="1"/>
</dbReference>
<evidence type="ECO:0008006" key="2">
    <source>
        <dbReference type="Google" id="ProtNLM"/>
    </source>
</evidence>
<dbReference type="PIRSF" id="PIRSF018957">
    <property type="entry name" value="UCP018957"/>
    <property type="match status" value="1"/>
</dbReference>
<name>A0A381T0D7_9ZZZZ</name>
<feature type="non-terminal residue" evidence="1">
    <location>
        <position position="188"/>
    </location>
</feature>